<evidence type="ECO:0000313" key="2">
    <source>
        <dbReference type="EMBL" id="KCZ73105.1"/>
    </source>
</evidence>
<dbReference type="SUPFAM" id="SSF159127">
    <property type="entry name" value="HupF/HypC-like"/>
    <property type="match status" value="1"/>
</dbReference>
<dbReference type="PANTHER" id="PTHR35177:SF2">
    <property type="entry name" value="HYDROGENASE MATURATION FACTOR HYBG"/>
    <property type="match status" value="1"/>
</dbReference>
<dbReference type="GO" id="GO:0005506">
    <property type="term" value="F:iron ion binding"/>
    <property type="evidence" value="ECO:0007669"/>
    <property type="project" value="TreeGrafter"/>
</dbReference>
<dbReference type="Proteomes" id="UP000027153">
    <property type="component" value="Unassembled WGS sequence"/>
</dbReference>
<dbReference type="PANTHER" id="PTHR35177">
    <property type="entry name" value="HYDROGENASE MATURATION FACTOR HYBG"/>
    <property type="match status" value="1"/>
</dbReference>
<dbReference type="EMBL" id="JMIY01000001">
    <property type="protein sequence ID" value="KCZ73105.1"/>
    <property type="molecule type" value="Genomic_DNA"/>
</dbReference>
<keyword evidence="3" id="KW-1185">Reference proteome</keyword>
<proteinExistence type="inferred from homology"/>
<dbReference type="PRINTS" id="PR00445">
    <property type="entry name" value="HUPFHYPC"/>
</dbReference>
<dbReference type="OrthoDB" id="43695at2157"/>
<dbReference type="InterPro" id="IPR019812">
    <property type="entry name" value="Hydgase_assmbl_chp_CS"/>
</dbReference>
<accession>A0A062VCX2</accession>
<name>A0A062VCX2_9EURY</name>
<dbReference type="PATRIC" id="fig|1392998.3.peg.527"/>
<dbReference type="PROSITE" id="PS01097">
    <property type="entry name" value="HUPF_HYPC"/>
    <property type="match status" value="1"/>
</dbReference>
<protein>
    <submittedName>
        <fullName evidence="2">Hydrogenase assembly chaperone HypC/HupF</fullName>
    </submittedName>
</protein>
<dbReference type="GO" id="GO:1902670">
    <property type="term" value="F:carbon dioxide binding"/>
    <property type="evidence" value="ECO:0007669"/>
    <property type="project" value="TreeGrafter"/>
</dbReference>
<dbReference type="InterPro" id="IPR001109">
    <property type="entry name" value="Hydrogenase_HupF/HypC"/>
</dbReference>
<evidence type="ECO:0000313" key="3">
    <source>
        <dbReference type="Proteomes" id="UP000027153"/>
    </source>
</evidence>
<dbReference type="AlphaFoldDB" id="A0A062VCX2"/>
<dbReference type="Gene3D" id="2.30.30.140">
    <property type="match status" value="1"/>
</dbReference>
<dbReference type="NCBIfam" id="TIGR00074">
    <property type="entry name" value="hypC_hupF"/>
    <property type="match status" value="1"/>
</dbReference>
<organism evidence="2 3">
    <name type="scientific">Candidatus Methanoperedens nitratireducens</name>
    <dbReference type="NCBI Taxonomy" id="1392998"/>
    <lineage>
        <taxon>Archaea</taxon>
        <taxon>Methanobacteriati</taxon>
        <taxon>Methanobacteriota</taxon>
        <taxon>Stenosarchaea group</taxon>
        <taxon>Methanomicrobia</taxon>
        <taxon>Methanosarcinales</taxon>
        <taxon>ANME-2 cluster</taxon>
        <taxon>Candidatus Methanoperedentaceae</taxon>
        <taxon>Candidatus Methanoperedens</taxon>
    </lineage>
</organism>
<sequence length="71" mass="7945">MCLAVPARVIEVNGDIAIVEFGGAKRKVNITLIDTPNIGDYVLVHVGYAIQRMDPDEAHETLRVWEEILKQ</sequence>
<dbReference type="FunFam" id="2.30.30.140:FF:000022">
    <property type="entry name" value="Hydrogenase assembly chaperone HybG"/>
    <property type="match status" value="1"/>
</dbReference>
<evidence type="ECO:0000256" key="1">
    <source>
        <dbReference type="ARBA" id="ARBA00006018"/>
    </source>
</evidence>
<gene>
    <name evidence="2" type="ORF">ANME2D_00164</name>
</gene>
<dbReference type="GO" id="GO:0051604">
    <property type="term" value="P:protein maturation"/>
    <property type="evidence" value="ECO:0007669"/>
    <property type="project" value="TreeGrafter"/>
</dbReference>
<comment type="similarity">
    <text evidence="1">Belongs to the HupF/HypC family.</text>
</comment>
<dbReference type="RefSeq" id="WP_048088293.1">
    <property type="nucleotide sequence ID" value="NZ_JMIY01000001.1"/>
</dbReference>
<reference evidence="2 3" key="1">
    <citation type="journal article" date="2013" name="Nature">
        <title>Anaerobic oxidation of methane coupled to nitrate reduction in a novel archaeal lineage.</title>
        <authorList>
            <person name="Haroon M.F."/>
            <person name="Hu S."/>
            <person name="Shi Y."/>
            <person name="Imelfort M."/>
            <person name="Keller J."/>
            <person name="Hugenholtz P."/>
            <person name="Yuan Z."/>
            <person name="Tyson G.W."/>
        </authorList>
    </citation>
    <scope>NUCLEOTIDE SEQUENCE [LARGE SCALE GENOMIC DNA]</scope>
    <source>
        <strain evidence="2 3">ANME-2d</strain>
    </source>
</reference>
<dbReference type="Pfam" id="PF01455">
    <property type="entry name" value="HupF_HypC"/>
    <property type="match status" value="1"/>
</dbReference>
<comment type="caution">
    <text evidence="2">The sequence shown here is derived from an EMBL/GenBank/DDBJ whole genome shotgun (WGS) entry which is preliminary data.</text>
</comment>